<dbReference type="Pfam" id="PF13385">
    <property type="entry name" value="Laminin_G_3"/>
    <property type="match status" value="1"/>
</dbReference>
<evidence type="ECO:0000256" key="2">
    <source>
        <dbReference type="ARBA" id="ARBA00023157"/>
    </source>
</evidence>
<organism evidence="4 5">
    <name type="scientific">Flavobacterium phage vB_FspM_immuto_2-6A</name>
    <dbReference type="NCBI Taxonomy" id="2801477"/>
    <lineage>
        <taxon>Viruses</taxon>
        <taxon>Duplodnaviria</taxon>
        <taxon>Heunggongvirae</taxon>
        <taxon>Uroviricota</taxon>
        <taxon>Caudoviricetes</taxon>
        <taxon>Immutovirus</taxon>
        <taxon>Immutovirus immuto</taxon>
    </lineage>
</organism>
<dbReference type="Proteomes" id="UP000595566">
    <property type="component" value="Segment"/>
</dbReference>
<dbReference type="InterPro" id="IPR006558">
    <property type="entry name" value="LamG-like"/>
</dbReference>
<accession>A0A7T8ERQ5</accession>
<gene>
    <name evidence="4" type="ORF">immuto26A_221</name>
</gene>
<evidence type="ECO:0000256" key="1">
    <source>
        <dbReference type="ARBA" id="ARBA00022729"/>
    </source>
</evidence>
<evidence type="ECO:0000313" key="5">
    <source>
        <dbReference type="Proteomes" id="UP000595566"/>
    </source>
</evidence>
<dbReference type="SUPFAM" id="SSF49899">
    <property type="entry name" value="Concanavalin A-like lectins/glucanases"/>
    <property type="match status" value="1"/>
</dbReference>
<dbReference type="SMART" id="SM00560">
    <property type="entry name" value="LamGL"/>
    <property type="match status" value="1"/>
</dbReference>
<keyword evidence="2" id="KW-1015">Disulfide bond</keyword>
<evidence type="ECO:0000259" key="3">
    <source>
        <dbReference type="SMART" id="SM00560"/>
    </source>
</evidence>
<feature type="domain" description="LamG-like jellyroll fold" evidence="3">
    <location>
        <begin position="80"/>
        <end position="217"/>
    </location>
</feature>
<protein>
    <submittedName>
        <fullName evidence="4">Structural protein</fullName>
    </submittedName>
</protein>
<evidence type="ECO:0000313" key="4">
    <source>
        <dbReference type="EMBL" id="QQO91900.1"/>
    </source>
</evidence>
<keyword evidence="5" id="KW-1185">Reference proteome</keyword>
<sequence length="233" mass="24825">MPTAGGPNTVDNGLISYLDAGSTPSYPGSGTTVYDLSGNGKNGTLTNGTTVLTSNSGVFSFDGTNDTIGYGTGNTFFPLYQFTLEIWVKSSGLGAGQSIGGIWGFTYGLRAYINGNGTVTYGVNNNTGGGTGQTYLSTSVSTFLNNTWHHLVVQNNGATSYIYVNGVLNASTAATWTGTTAWPTNVVNLGRDNNNNIYFLYGQLALPKIYNRVLTAQEVKQNYQQYKTRFNLS</sequence>
<dbReference type="InterPro" id="IPR013320">
    <property type="entry name" value="ConA-like_dom_sf"/>
</dbReference>
<dbReference type="EMBL" id="MW353175">
    <property type="protein sequence ID" value="QQO91900.1"/>
    <property type="molecule type" value="Genomic_DNA"/>
</dbReference>
<dbReference type="Gene3D" id="2.60.120.200">
    <property type="match status" value="1"/>
</dbReference>
<proteinExistence type="predicted"/>
<name>A0A7T8ERQ5_9CAUD</name>
<keyword evidence="1" id="KW-0732">Signal</keyword>
<reference evidence="4 5" key="1">
    <citation type="submission" date="2020-12" db="EMBL/GenBank/DDBJ databases">
        <title>Dynamics of Baltic Sea phages driven by environmental changes.</title>
        <authorList>
            <person name="Hoetzinger M."/>
            <person name="Nilsson E."/>
            <person name="Holmfeldt K."/>
        </authorList>
    </citation>
    <scope>NUCLEOTIDE SEQUENCE [LARGE SCALE GENOMIC DNA]</scope>
</reference>